<dbReference type="EMBL" id="AP022360">
    <property type="protein sequence ID" value="BBU86194.1"/>
    <property type="molecule type" value="Genomic_DNA"/>
</dbReference>
<gene>
    <name evidence="2" type="ORF">EIMP300_75940</name>
</gene>
<dbReference type="GO" id="GO:0008198">
    <property type="term" value="F:ferrous iron binding"/>
    <property type="evidence" value="ECO:0007669"/>
    <property type="project" value="InterPro"/>
</dbReference>
<evidence type="ECO:0000313" key="3">
    <source>
        <dbReference type="Proteomes" id="UP000467488"/>
    </source>
</evidence>
<evidence type="ECO:0000313" key="2">
    <source>
        <dbReference type="EMBL" id="BBU86194.1"/>
    </source>
</evidence>
<dbReference type="Proteomes" id="UP000467488">
    <property type="component" value="Chromosome"/>
</dbReference>
<dbReference type="InterPro" id="IPR004183">
    <property type="entry name" value="Xdiol_dOase_suB"/>
</dbReference>
<proteinExistence type="predicted"/>
<sequence>MISAAEKFVEDQRTLHPLNPIWDNQFMTLLEQGRIQELDAVSNEELSAIAGKSTHEIKTWVAAFAAISAFGNWRSEGRYYRPIPEWIAGFGSLSARTEN</sequence>
<dbReference type="Gene3D" id="3.40.830.10">
    <property type="entry name" value="LigB-like"/>
    <property type="match status" value="1"/>
</dbReference>
<feature type="domain" description="Extradiol ring-cleavage dioxygenase class III enzyme subunit B" evidence="1">
    <location>
        <begin position="12"/>
        <end position="91"/>
    </location>
</feature>
<protein>
    <recommendedName>
        <fullName evidence="1">Extradiol ring-cleavage dioxygenase class III enzyme subunit B domain-containing protein</fullName>
    </recommendedName>
</protein>
<accession>A0A8S0G0K1</accession>
<dbReference type="Pfam" id="PF02900">
    <property type="entry name" value="LigB"/>
    <property type="match status" value="1"/>
</dbReference>
<dbReference type="AlphaFoldDB" id="A0A8S0G0K1"/>
<dbReference type="SUPFAM" id="SSF53213">
    <property type="entry name" value="LigB-like"/>
    <property type="match status" value="1"/>
</dbReference>
<organism evidence="2 3">
    <name type="scientific">Escherichia coli</name>
    <dbReference type="NCBI Taxonomy" id="562"/>
    <lineage>
        <taxon>Bacteria</taxon>
        <taxon>Pseudomonadati</taxon>
        <taxon>Pseudomonadota</taxon>
        <taxon>Gammaproteobacteria</taxon>
        <taxon>Enterobacterales</taxon>
        <taxon>Enterobacteriaceae</taxon>
        <taxon>Escherichia</taxon>
    </lineage>
</organism>
<name>A0A8S0G0K1_ECOLX</name>
<reference evidence="2 3" key="1">
    <citation type="submission" date="2020-01" db="EMBL/GenBank/DDBJ databases">
        <title>Dynamics of blaIMP-6 dissemination in carbapenem resistant Enterobacteriacea isolated from regional surveillance in Osaka, Japan.</title>
        <authorList>
            <person name="Abe R."/>
            <person name="Akeda Y."/>
            <person name="Sugawara Y."/>
            <person name="Yamamoto N."/>
            <person name="Tomono K."/>
            <person name="Takeuchi D."/>
            <person name="Kawahara R."/>
            <person name="Hamada S."/>
        </authorList>
    </citation>
    <scope>NUCLEOTIDE SEQUENCE [LARGE SCALE GENOMIC DNA]</scope>
    <source>
        <strain evidence="2 3">E300</strain>
    </source>
</reference>
<evidence type="ECO:0000259" key="1">
    <source>
        <dbReference type="Pfam" id="PF02900"/>
    </source>
</evidence>
<dbReference type="GO" id="GO:0016702">
    <property type="term" value="F:oxidoreductase activity, acting on single donors with incorporation of molecular oxygen, incorporation of two atoms of oxygen"/>
    <property type="evidence" value="ECO:0007669"/>
    <property type="project" value="UniProtKB-ARBA"/>
</dbReference>